<protein>
    <submittedName>
        <fullName evidence="2">Uncharacterized protein</fullName>
    </submittedName>
</protein>
<comment type="caution">
    <text evidence="2">The sequence shown here is derived from an EMBL/GenBank/DDBJ whole genome shotgun (WGS) entry which is preliminary data.</text>
</comment>
<evidence type="ECO:0000313" key="3">
    <source>
        <dbReference type="Proteomes" id="UP000598996"/>
    </source>
</evidence>
<accession>A0ABS1W0P2</accession>
<reference evidence="2 3" key="1">
    <citation type="submission" date="2021-01" db="EMBL/GenBank/DDBJ databases">
        <title>Actinoplanes sp. nov. LDG1-01 isolated from lichen.</title>
        <authorList>
            <person name="Saeng-In P."/>
            <person name="Phongsopitanun W."/>
            <person name="Kanchanasin P."/>
            <person name="Yuki M."/>
            <person name="Kudo T."/>
            <person name="Ohkuma M."/>
            <person name="Tanasupawat S."/>
        </authorList>
    </citation>
    <scope>NUCLEOTIDE SEQUENCE [LARGE SCALE GENOMIC DNA]</scope>
    <source>
        <strain evidence="2 3">LDG1-01</strain>
    </source>
</reference>
<name>A0ABS1W0P2_9ACTN</name>
<keyword evidence="3" id="KW-1185">Reference proteome</keyword>
<dbReference type="EMBL" id="JAENHO010000013">
    <property type="protein sequence ID" value="MBL7260310.1"/>
    <property type="molecule type" value="Genomic_DNA"/>
</dbReference>
<sequence length="158" mass="16540">MSSPLPVRTVPITFTMLVRASIKAPFIALSSELPFVIAGREKRETPAMADSLRTDNEAMRPAHSVLLNGDEQIAQPKSRAERAGIVMRNIARTTIVKAAFTFALAAGSIAAFGSLADSSIDQAPTTVVNYADSTGTPQAPAATPAPTATTNNGTMPWG</sequence>
<evidence type="ECO:0000256" key="1">
    <source>
        <dbReference type="SAM" id="MobiDB-lite"/>
    </source>
</evidence>
<evidence type="ECO:0000313" key="2">
    <source>
        <dbReference type="EMBL" id="MBL7260310.1"/>
    </source>
</evidence>
<dbReference type="Proteomes" id="UP000598996">
    <property type="component" value="Unassembled WGS sequence"/>
</dbReference>
<dbReference type="RefSeq" id="WP_202997034.1">
    <property type="nucleotide sequence ID" value="NZ_JAENHO010000013.1"/>
</dbReference>
<organism evidence="2 3">
    <name type="scientific">Paractinoplanes lichenicola</name>
    <dbReference type="NCBI Taxonomy" id="2802976"/>
    <lineage>
        <taxon>Bacteria</taxon>
        <taxon>Bacillati</taxon>
        <taxon>Actinomycetota</taxon>
        <taxon>Actinomycetes</taxon>
        <taxon>Micromonosporales</taxon>
        <taxon>Micromonosporaceae</taxon>
        <taxon>Paractinoplanes</taxon>
    </lineage>
</organism>
<gene>
    <name evidence="2" type="ORF">JKJ07_39030</name>
</gene>
<proteinExistence type="predicted"/>
<feature type="region of interest" description="Disordered" evidence="1">
    <location>
        <begin position="134"/>
        <end position="158"/>
    </location>
</feature>